<sequence length="295" mass="33837">VTYLRRKYPQTRIAGFCHGSNGVRYVARTLGLDPQHITFEVPGVNHFIWLTEFRYKGQDAFPILDKWIEEQSEAYFKTCRISDGMGPKAIDLYKKFGVFPIGDTGNPGGGAWPFWHHADDETEKRYREDPEEWYQGYFRHGIDDVKLIKDVSDNLDRRVTDAFPPKHSTEPMIPFIEAIACDVPRIMILNILNDGNFVPGIPLDFQVEVPCYVSAIGVEGIKTKGLPQPVIHYALRDRVAPVEQELCAYRSGKIDDLLALIMMDPWTRSEAQARELIDDMLSLPYLDNMRKHYGL</sequence>
<keyword evidence="3" id="KW-0479">Metal-binding</keyword>
<evidence type="ECO:0000313" key="10">
    <source>
        <dbReference type="EMBL" id="MBW7456846.1"/>
    </source>
</evidence>
<comment type="cofactor">
    <cofactor evidence="2">
        <name>Mn(2+)</name>
        <dbReference type="ChEBI" id="CHEBI:29035"/>
    </cofactor>
</comment>
<comment type="cofactor">
    <cofactor evidence="1">
        <name>NAD(+)</name>
        <dbReference type="ChEBI" id="CHEBI:57540"/>
    </cofactor>
</comment>
<dbReference type="InterPro" id="IPR015955">
    <property type="entry name" value="Lactate_DH/Glyco_Ohase_4_C"/>
</dbReference>
<feature type="non-terminal residue" evidence="10">
    <location>
        <position position="1"/>
    </location>
</feature>
<name>A0ABS7C7L2_9BACL</name>
<dbReference type="PANTHER" id="PTHR32092">
    <property type="entry name" value="6-PHOSPHO-BETA-GLUCOSIDASE-RELATED"/>
    <property type="match status" value="1"/>
</dbReference>
<evidence type="ECO:0000256" key="7">
    <source>
        <dbReference type="ARBA" id="ARBA00023277"/>
    </source>
</evidence>
<dbReference type="Proteomes" id="UP001519887">
    <property type="component" value="Unassembled WGS sequence"/>
</dbReference>
<dbReference type="InterPro" id="IPR053715">
    <property type="entry name" value="GH4_Enzyme_sf"/>
</dbReference>
<evidence type="ECO:0000259" key="9">
    <source>
        <dbReference type="Pfam" id="PF11975"/>
    </source>
</evidence>
<keyword evidence="6" id="KW-0464">Manganese</keyword>
<accession>A0ABS7C7L2</accession>
<keyword evidence="4" id="KW-0378">Hydrolase</keyword>
<evidence type="ECO:0000313" key="11">
    <source>
        <dbReference type="Proteomes" id="UP001519887"/>
    </source>
</evidence>
<protein>
    <recommendedName>
        <fullName evidence="9">Glycosyl hydrolase family 4 C-terminal domain-containing protein</fullName>
    </recommendedName>
</protein>
<evidence type="ECO:0000256" key="6">
    <source>
        <dbReference type="ARBA" id="ARBA00023211"/>
    </source>
</evidence>
<evidence type="ECO:0000256" key="8">
    <source>
        <dbReference type="ARBA" id="ARBA00023295"/>
    </source>
</evidence>
<evidence type="ECO:0000256" key="5">
    <source>
        <dbReference type="ARBA" id="ARBA00023027"/>
    </source>
</evidence>
<dbReference type="InterPro" id="IPR001088">
    <property type="entry name" value="Glyco_hydro_4"/>
</dbReference>
<feature type="domain" description="Glycosyl hydrolase family 4 C-terminal" evidence="9">
    <location>
        <begin position="42"/>
        <end position="267"/>
    </location>
</feature>
<dbReference type="EMBL" id="JAHZIK010000681">
    <property type="protein sequence ID" value="MBW7456846.1"/>
    <property type="molecule type" value="Genomic_DNA"/>
</dbReference>
<organism evidence="10 11">
    <name type="scientific">Paenibacillus sepulcri</name>
    <dbReference type="NCBI Taxonomy" id="359917"/>
    <lineage>
        <taxon>Bacteria</taxon>
        <taxon>Bacillati</taxon>
        <taxon>Bacillota</taxon>
        <taxon>Bacilli</taxon>
        <taxon>Bacillales</taxon>
        <taxon>Paenibacillaceae</taxon>
        <taxon>Paenibacillus</taxon>
    </lineage>
</organism>
<evidence type="ECO:0000256" key="2">
    <source>
        <dbReference type="ARBA" id="ARBA00001936"/>
    </source>
</evidence>
<keyword evidence="5" id="KW-0520">NAD</keyword>
<dbReference type="SUPFAM" id="SSF56327">
    <property type="entry name" value="LDH C-terminal domain-like"/>
    <property type="match status" value="1"/>
</dbReference>
<dbReference type="InterPro" id="IPR022616">
    <property type="entry name" value="Glyco_hydro_4_C"/>
</dbReference>
<dbReference type="Pfam" id="PF11975">
    <property type="entry name" value="Glyco_hydro_4C"/>
    <property type="match status" value="1"/>
</dbReference>
<reference evidence="10 11" key="1">
    <citation type="submission" date="2021-07" db="EMBL/GenBank/DDBJ databases">
        <title>Paenibacillus radiodurans sp. nov., isolated from the southeastern edge of Tengger Desert.</title>
        <authorList>
            <person name="Zhang G."/>
        </authorList>
    </citation>
    <scope>NUCLEOTIDE SEQUENCE [LARGE SCALE GENOMIC DNA]</scope>
    <source>
        <strain evidence="10 11">CCM 7311</strain>
    </source>
</reference>
<proteinExistence type="predicted"/>
<keyword evidence="8" id="KW-0326">Glycosidase</keyword>
<comment type="caution">
    <text evidence="10">The sequence shown here is derived from an EMBL/GenBank/DDBJ whole genome shotgun (WGS) entry which is preliminary data.</text>
</comment>
<gene>
    <name evidence="10" type="ORF">K0U00_22690</name>
</gene>
<evidence type="ECO:0000256" key="4">
    <source>
        <dbReference type="ARBA" id="ARBA00022801"/>
    </source>
</evidence>
<dbReference type="PANTHER" id="PTHR32092:SF4">
    <property type="entry name" value="ALPHA-GLUCOSIDASE"/>
    <property type="match status" value="1"/>
</dbReference>
<evidence type="ECO:0000256" key="3">
    <source>
        <dbReference type="ARBA" id="ARBA00022723"/>
    </source>
</evidence>
<dbReference type="Gene3D" id="3.90.1820.10">
    <property type="entry name" value="AglA-like glucosidase"/>
    <property type="match status" value="1"/>
</dbReference>
<keyword evidence="7" id="KW-0119">Carbohydrate metabolism</keyword>
<keyword evidence="11" id="KW-1185">Reference proteome</keyword>
<evidence type="ECO:0000256" key="1">
    <source>
        <dbReference type="ARBA" id="ARBA00001911"/>
    </source>
</evidence>